<evidence type="ECO:0000256" key="4">
    <source>
        <dbReference type="RuleBase" id="RU003345"/>
    </source>
</evidence>
<keyword evidence="7" id="KW-1185">Reference proteome</keyword>
<dbReference type="SUPFAM" id="SSF53720">
    <property type="entry name" value="ALDH-like"/>
    <property type="match status" value="1"/>
</dbReference>
<accession>A0ABQ6MRB5</accession>
<comment type="similarity">
    <text evidence="1 4">Belongs to the aldehyde dehydrogenase family.</text>
</comment>
<feature type="non-terminal residue" evidence="6">
    <location>
        <position position="1"/>
    </location>
</feature>
<dbReference type="Gene3D" id="3.40.605.10">
    <property type="entry name" value="Aldehyde Dehydrogenase, Chain A, domain 1"/>
    <property type="match status" value="1"/>
</dbReference>
<dbReference type="PIRSF" id="PIRSF036492">
    <property type="entry name" value="ALDH"/>
    <property type="match status" value="1"/>
</dbReference>
<dbReference type="InterPro" id="IPR029510">
    <property type="entry name" value="Ald_DH_CS_GLU"/>
</dbReference>
<protein>
    <recommendedName>
        <fullName evidence="5">Aldehyde dehydrogenase domain-containing protein</fullName>
    </recommendedName>
</protein>
<dbReference type="EMBL" id="BRYB01003112">
    <property type="protein sequence ID" value="GMI30657.1"/>
    <property type="molecule type" value="Genomic_DNA"/>
</dbReference>
<dbReference type="InterPro" id="IPR016162">
    <property type="entry name" value="Ald_DH_N"/>
</dbReference>
<evidence type="ECO:0000256" key="1">
    <source>
        <dbReference type="ARBA" id="ARBA00009986"/>
    </source>
</evidence>
<name>A0ABQ6MRB5_9STRA</name>
<evidence type="ECO:0000313" key="6">
    <source>
        <dbReference type="EMBL" id="GMI30657.1"/>
    </source>
</evidence>
<dbReference type="PANTHER" id="PTHR43570:SF16">
    <property type="entry name" value="ALDEHYDE DEHYDROGENASE TYPE III, ISOFORM Q"/>
    <property type="match status" value="1"/>
</dbReference>
<feature type="non-terminal residue" evidence="6">
    <location>
        <position position="423"/>
    </location>
</feature>
<dbReference type="InterPro" id="IPR016161">
    <property type="entry name" value="Ald_DH/histidinol_DH"/>
</dbReference>
<dbReference type="Pfam" id="PF00171">
    <property type="entry name" value="Aldedh"/>
    <property type="match status" value="1"/>
</dbReference>
<dbReference type="InterPro" id="IPR016163">
    <property type="entry name" value="Ald_DH_C"/>
</dbReference>
<evidence type="ECO:0000256" key="2">
    <source>
        <dbReference type="ARBA" id="ARBA00023002"/>
    </source>
</evidence>
<dbReference type="Proteomes" id="UP001165060">
    <property type="component" value="Unassembled WGS sequence"/>
</dbReference>
<sequence length="423" mass="44897">PPMPPPPLPRSTPPAAIDALHASQLSFFSSGATLPLAFRRAALLSLRSLVTSNEAAICAALRKDLGKAPFEGAITETTVVVDEVDHALRHLAAWTAETAQPSAGVLLPASASVLPSPRGVTLVIGPFNYPVSTLLGPLASALAAGDTAVLKPSELCPETSRLFAELVPRYFDEELVGVVEGEIPETTRLMEKEWGLVFFTGSERVAKIIGVSAAKTLSPMVLELGGKSPCIITKNHPELKAMCDRIAWGKTINAGQTCVAPDYLLVQEDVADDVVAGLKSSLRSMFGDDVKKSVFSRNVSEMHTKRLVEMIGDAESLGGTVVCGGAATADIPGRYFEPTIILNPPKSSRVLTEEIFGCVLPVVTYKTDADAAAYVRGMRGTPLAFYVFTRSDAAFRKFLDACPSGGAVMNDVLVHFATITIPF</sequence>
<gene>
    <name evidence="6" type="ORF">TeGR_g3966</name>
</gene>
<reference evidence="6 7" key="1">
    <citation type="journal article" date="2023" name="Commun. Biol.">
        <title>Genome analysis of Parmales, the sister group of diatoms, reveals the evolutionary specialization of diatoms from phago-mixotrophs to photoautotrophs.</title>
        <authorList>
            <person name="Ban H."/>
            <person name="Sato S."/>
            <person name="Yoshikawa S."/>
            <person name="Yamada K."/>
            <person name="Nakamura Y."/>
            <person name="Ichinomiya M."/>
            <person name="Sato N."/>
            <person name="Blanc-Mathieu R."/>
            <person name="Endo H."/>
            <person name="Kuwata A."/>
            <person name="Ogata H."/>
        </authorList>
    </citation>
    <scope>NUCLEOTIDE SEQUENCE [LARGE SCALE GENOMIC DNA]</scope>
</reference>
<comment type="caution">
    <text evidence="6">The sequence shown here is derived from an EMBL/GenBank/DDBJ whole genome shotgun (WGS) entry which is preliminary data.</text>
</comment>
<feature type="active site" evidence="3">
    <location>
        <position position="223"/>
    </location>
</feature>
<dbReference type="PROSITE" id="PS00687">
    <property type="entry name" value="ALDEHYDE_DEHYDR_GLU"/>
    <property type="match status" value="1"/>
</dbReference>
<feature type="domain" description="Aldehyde dehydrogenase" evidence="5">
    <location>
        <begin position="19"/>
        <end position="419"/>
    </location>
</feature>
<dbReference type="CDD" id="cd07087">
    <property type="entry name" value="ALDH_F3-13-14_CALDH-like"/>
    <property type="match status" value="1"/>
</dbReference>
<dbReference type="InterPro" id="IPR012394">
    <property type="entry name" value="Aldehyde_DH_NAD(P)"/>
</dbReference>
<evidence type="ECO:0000259" key="5">
    <source>
        <dbReference type="Pfam" id="PF00171"/>
    </source>
</evidence>
<evidence type="ECO:0000313" key="7">
    <source>
        <dbReference type="Proteomes" id="UP001165060"/>
    </source>
</evidence>
<dbReference type="PANTHER" id="PTHR43570">
    <property type="entry name" value="ALDEHYDE DEHYDROGENASE"/>
    <property type="match status" value="1"/>
</dbReference>
<keyword evidence="2 4" id="KW-0560">Oxidoreductase</keyword>
<dbReference type="InterPro" id="IPR015590">
    <property type="entry name" value="Aldehyde_DH_dom"/>
</dbReference>
<proteinExistence type="inferred from homology"/>
<organism evidence="6 7">
    <name type="scientific">Tetraparma gracilis</name>
    <dbReference type="NCBI Taxonomy" id="2962635"/>
    <lineage>
        <taxon>Eukaryota</taxon>
        <taxon>Sar</taxon>
        <taxon>Stramenopiles</taxon>
        <taxon>Ochrophyta</taxon>
        <taxon>Bolidophyceae</taxon>
        <taxon>Parmales</taxon>
        <taxon>Triparmaceae</taxon>
        <taxon>Tetraparma</taxon>
    </lineage>
</organism>
<evidence type="ECO:0000256" key="3">
    <source>
        <dbReference type="PROSITE-ProRule" id="PRU10007"/>
    </source>
</evidence>
<dbReference type="Gene3D" id="3.40.309.10">
    <property type="entry name" value="Aldehyde Dehydrogenase, Chain A, domain 2"/>
    <property type="match status" value="1"/>
</dbReference>